<evidence type="ECO:0000256" key="3">
    <source>
        <dbReference type="SAM" id="MobiDB-lite"/>
    </source>
</evidence>
<dbReference type="InterPro" id="IPR027417">
    <property type="entry name" value="P-loop_NTPase"/>
</dbReference>
<dbReference type="Gene3D" id="1.10.1580.10">
    <property type="match status" value="1"/>
</dbReference>
<feature type="region of interest" description="Disordered" evidence="3">
    <location>
        <begin position="271"/>
        <end position="339"/>
    </location>
</feature>
<gene>
    <name evidence="5" type="ORF">LCGC14_0014000</name>
</gene>
<organism evidence="5">
    <name type="scientific">marine sediment metagenome</name>
    <dbReference type="NCBI Taxonomy" id="412755"/>
    <lineage>
        <taxon>unclassified sequences</taxon>
        <taxon>metagenomes</taxon>
        <taxon>ecological metagenomes</taxon>
    </lineage>
</organism>
<dbReference type="InterPro" id="IPR023179">
    <property type="entry name" value="GTP-bd_ortho_bundle_sf"/>
</dbReference>
<dbReference type="InterPro" id="IPR006073">
    <property type="entry name" value="GTP-bd"/>
</dbReference>
<dbReference type="AlphaFoldDB" id="A0A0F9W3N4"/>
<dbReference type="EMBL" id="LAZR01000002">
    <property type="protein sequence ID" value="KKO11896.1"/>
    <property type="molecule type" value="Genomic_DNA"/>
</dbReference>
<dbReference type="PIRSF" id="PIRSF006230">
    <property type="entry name" value="MG442"/>
    <property type="match status" value="1"/>
</dbReference>
<protein>
    <recommendedName>
        <fullName evidence="4">G domain-containing protein</fullName>
    </recommendedName>
</protein>
<feature type="compositionally biased region" description="Acidic residues" evidence="3">
    <location>
        <begin position="286"/>
        <end position="299"/>
    </location>
</feature>
<dbReference type="Pfam" id="PF01926">
    <property type="entry name" value="MMR_HSR1"/>
    <property type="match status" value="1"/>
</dbReference>
<feature type="domain" description="G" evidence="4">
    <location>
        <begin position="116"/>
        <end position="174"/>
    </location>
</feature>
<dbReference type="PANTHER" id="PTHR45782">
    <property type="entry name" value="MITOCHONDRIAL RIBOSOME-ASSOCIATED GTPASE 1"/>
    <property type="match status" value="1"/>
</dbReference>
<name>A0A0F9W3N4_9ZZZZ</name>
<comment type="caution">
    <text evidence="5">The sequence shown here is derived from an EMBL/GenBank/DDBJ whole genome shotgun (WGS) entry which is preliminary data.</text>
</comment>
<accession>A0A0F9W3N4</accession>
<dbReference type="InterPro" id="IPR016478">
    <property type="entry name" value="GTPase_MTG1"/>
</dbReference>
<dbReference type="PANTHER" id="PTHR45782:SF4">
    <property type="entry name" value="MITOCHONDRIAL RIBOSOME-ASSOCIATED GTPASE 1"/>
    <property type="match status" value="1"/>
</dbReference>
<proteinExistence type="predicted"/>
<dbReference type="CDD" id="cd00882">
    <property type="entry name" value="Ras_like_GTPase"/>
    <property type="match status" value="1"/>
</dbReference>
<sequence>MKINWYPGHMFKANKELAKLMQQIDVVIEVLDARMPAASANPMLESMRSKHHKPCVHVLNKADLADPKATAAWINYFNSKPGSAALINGKEQLLSVENLLWQCQRLVGQEQRKYNAVICGIPNVGKSTLMNQIAGRKLAKTGNEPAVTKAQQRIKLNELWYLFDTPGVLWPKLEDQDAAHRLACAGAIRNTAIVFEDVAFYAAEFLLRDFPDSLKHRYGMDTLPEDAEQFMTELAGKRGCRGRYGGVDWHKVAEILLHDYREGRLGRLTLEQAPPPIVHPVKADSPEPDNSLEQDDSLEPTDSPERDNSLEPTDSPERDNSPEPKDSPESTDREEPPTT</sequence>
<evidence type="ECO:0000259" key="4">
    <source>
        <dbReference type="Pfam" id="PF01926"/>
    </source>
</evidence>
<dbReference type="Gene3D" id="3.40.50.300">
    <property type="entry name" value="P-loop containing nucleotide triphosphate hydrolases"/>
    <property type="match status" value="1"/>
</dbReference>
<evidence type="ECO:0000256" key="1">
    <source>
        <dbReference type="ARBA" id="ARBA00022741"/>
    </source>
</evidence>
<dbReference type="InterPro" id="IPR019991">
    <property type="entry name" value="GTP-bd_ribosome_bgen"/>
</dbReference>
<reference evidence="5" key="1">
    <citation type="journal article" date="2015" name="Nature">
        <title>Complex archaea that bridge the gap between prokaryotes and eukaryotes.</title>
        <authorList>
            <person name="Spang A."/>
            <person name="Saw J.H."/>
            <person name="Jorgensen S.L."/>
            <person name="Zaremba-Niedzwiedzka K."/>
            <person name="Martijn J."/>
            <person name="Lind A.E."/>
            <person name="van Eijk R."/>
            <person name="Schleper C."/>
            <person name="Guy L."/>
            <person name="Ettema T.J."/>
        </authorList>
    </citation>
    <scope>NUCLEOTIDE SEQUENCE</scope>
</reference>
<dbReference type="GO" id="GO:0006412">
    <property type="term" value="P:translation"/>
    <property type="evidence" value="ECO:0007669"/>
    <property type="project" value="TreeGrafter"/>
</dbReference>
<dbReference type="SUPFAM" id="SSF52540">
    <property type="entry name" value="P-loop containing nucleoside triphosphate hydrolases"/>
    <property type="match status" value="1"/>
</dbReference>
<dbReference type="CDD" id="cd01856">
    <property type="entry name" value="YlqF"/>
    <property type="match status" value="1"/>
</dbReference>
<evidence type="ECO:0000256" key="2">
    <source>
        <dbReference type="ARBA" id="ARBA00023134"/>
    </source>
</evidence>
<keyword evidence="1" id="KW-0547">Nucleotide-binding</keyword>
<dbReference type="GO" id="GO:0005525">
    <property type="term" value="F:GTP binding"/>
    <property type="evidence" value="ECO:0007669"/>
    <property type="project" value="UniProtKB-KW"/>
</dbReference>
<feature type="compositionally biased region" description="Basic and acidic residues" evidence="3">
    <location>
        <begin position="303"/>
        <end position="339"/>
    </location>
</feature>
<keyword evidence="2" id="KW-0342">GTP-binding</keyword>
<dbReference type="GO" id="GO:0003924">
    <property type="term" value="F:GTPase activity"/>
    <property type="evidence" value="ECO:0007669"/>
    <property type="project" value="TreeGrafter"/>
</dbReference>
<dbReference type="NCBIfam" id="TIGR03596">
    <property type="entry name" value="GTPase_YlqF"/>
    <property type="match status" value="1"/>
</dbReference>
<evidence type="ECO:0000313" key="5">
    <source>
        <dbReference type="EMBL" id="KKO11896.1"/>
    </source>
</evidence>